<dbReference type="EMBL" id="LR588407">
    <property type="protein sequence ID" value="VTO13298.1"/>
    <property type="molecule type" value="Genomic_DNA"/>
</dbReference>
<gene>
    <name evidence="2" type="ORF">NCTC9239_01007</name>
</gene>
<accession>A0A4P1JYA3</accession>
<proteinExistence type="predicted"/>
<feature type="signal peptide" evidence="1">
    <location>
        <begin position="1"/>
        <end position="23"/>
    </location>
</feature>
<dbReference type="RefSeq" id="WP_252970034.1">
    <property type="nucleotide sequence ID" value="NZ_LR588407.1"/>
</dbReference>
<sequence>MHHRFIRGVAAAALILVAGAASAQDFSAQRLSDDIRVISADDFQGRYPGTQGEQKTLDWLQPSMRPWGWSLADRTANGCRSST</sequence>
<keyword evidence="1" id="KW-0732">Signal</keyword>
<keyword evidence="3" id="KW-1185">Reference proteome</keyword>
<dbReference type="Gene3D" id="3.40.630.10">
    <property type="entry name" value="Zn peptidases"/>
    <property type="match status" value="1"/>
</dbReference>
<dbReference type="AlphaFoldDB" id="A0A4P1JYA3"/>
<feature type="chain" id="PRO_5021369009" evidence="1">
    <location>
        <begin position="24"/>
        <end position="83"/>
    </location>
</feature>
<protein>
    <submittedName>
        <fullName evidence="2">Uncharacterized protein</fullName>
    </submittedName>
</protein>
<reference evidence="2 3" key="1">
    <citation type="submission" date="2019-04" db="EMBL/GenBank/DDBJ databases">
        <authorList>
            <consortium name="Pathogen Informatics"/>
        </authorList>
    </citation>
    <scope>NUCLEOTIDE SEQUENCE [LARGE SCALE GENOMIC DNA]</scope>
    <source>
        <strain evidence="2 3">NCTC9239</strain>
    </source>
</reference>
<dbReference type="KEGG" id="bvy:NCTC9239_01007"/>
<evidence type="ECO:0000256" key="1">
    <source>
        <dbReference type="SAM" id="SignalP"/>
    </source>
</evidence>
<evidence type="ECO:0000313" key="3">
    <source>
        <dbReference type="Proteomes" id="UP000309952"/>
    </source>
</evidence>
<evidence type="ECO:0000313" key="2">
    <source>
        <dbReference type="EMBL" id="VTO13298.1"/>
    </source>
</evidence>
<dbReference type="SUPFAM" id="SSF53187">
    <property type="entry name" value="Zn-dependent exopeptidases"/>
    <property type="match status" value="1"/>
</dbReference>
<organism evidence="2 3">
    <name type="scientific">Brevundimonas vancanneytii</name>
    <dbReference type="NCBI Taxonomy" id="1325724"/>
    <lineage>
        <taxon>Bacteria</taxon>
        <taxon>Pseudomonadati</taxon>
        <taxon>Pseudomonadota</taxon>
        <taxon>Alphaproteobacteria</taxon>
        <taxon>Caulobacterales</taxon>
        <taxon>Caulobacteraceae</taxon>
        <taxon>Brevundimonas</taxon>
    </lineage>
</organism>
<name>A0A4P1JYA3_9CAUL</name>
<dbReference type="Proteomes" id="UP000309952">
    <property type="component" value="Chromosome"/>
</dbReference>